<dbReference type="EMBL" id="LNQR01000069">
    <property type="protein sequence ID" value="KWT84196.1"/>
    <property type="molecule type" value="Genomic_DNA"/>
</dbReference>
<proteinExistence type="predicted"/>
<dbReference type="Proteomes" id="UP000060487">
    <property type="component" value="Unassembled WGS sequence"/>
</dbReference>
<reference evidence="2 3" key="1">
    <citation type="submission" date="2015-11" db="EMBL/GenBank/DDBJ databases">
        <authorList>
            <person name="Lin W."/>
        </authorList>
    </citation>
    <scope>NUCLEOTIDE SEQUENCE [LARGE SCALE GENOMIC DNA]</scope>
    <source>
        <strain evidence="2 3">HCH-1</strain>
    </source>
</reference>
<evidence type="ECO:0000259" key="1">
    <source>
        <dbReference type="Pfam" id="PF12654"/>
    </source>
</evidence>
<dbReference type="RefSeq" id="WP_085052558.1">
    <property type="nucleotide sequence ID" value="NZ_LNQR01000069.1"/>
</dbReference>
<dbReference type="Pfam" id="PF12654">
    <property type="entry name" value="DUF3786"/>
    <property type="match status" value="1"/>
</dbReference>
<evidence type="ECO:0000313" key="2">
    <source>
        <dbReference type="EMBL" id="KWT84196.1"/>
    </source>
</evidence>
<comment type="caution">
    <text evidence="2">The sequence shown here is derived from an EMBL/GenBank/DDBJ whole genome shotgun (WGS) entry which is preliminary data.</text>
</comment>
<name>A0ABR5SIT6_9BACT</name>
<dbReference type="InterPro" id="IPR024264">
    <property type="entry name" value="DUF3786"/>
</dbReference>
<feature type="domain" description="DUF3786" evidence="1">
    <location>
        <begin position="54"/>
        <end position="226"/>
    </location>
</feature>
<gene>
    <name evidence="2" type="ORF">ASN18_1949</name>
</gene>
<keyword evidence="3" id="KW-1185">Reference proteome</keyword>
<protein>
    <submittedName>
        <fullName evidence="2">Fe-S cluster protein</fullName>
    </submittedName>
</protein>
<accession>A0ABR5SIT6</accession>
<organism evidence="2 3">
    <name type="scientific">Candidatus Magnetominusculus xianensis</name>
    <dbReference type="NCBI Taxonomy" id="1748249"/>
    <lineage>
        <taxon>Bacteria</taxon>
        <taxon>Pseudomonadati</taxon>
        <taxon>Nitrospirota</taxon>
        <taxon>Nitrospiria</taxon>
        <taxon>Nitrospirales</taxon>
        <taxon>Nitrospiraceae</taxon>
        <taxon>Candidatus Magnetominusculus</taxon>
    </lineage>
</organism>
<sequence length="236" mass="26341">MKPMEIYKELPKTNCTDCQHLDKDKTQRIAANIVTVDWRENIIKSLREDIKDIDLKSVASDLGAEVLDTGIGIRSLGRDFKLGNDREITSDGKVTPWEKILILIYVKTGGSGQPTGRWVSFSELKGGGVKVEAIRKEFEEPMSELFNKSPEEAVAAIEGLGAVQVTGQASEMAWICELMPKIPILLLYWPADTEFPARFKSVFDASADRFLDVESIVFLCEGLVKRVAQRMGMEVD</sequence>
<evidence type="ECO:0000313" key="3">
    <source>
        <dbReference type="Proteomes" id="UP000060487"/>
    </source>
</evidence>